<comment type="caution">
    <text evidence="2">The sequence shown here is derived from an EMBL/GenBank/DDBJ whole genome shotgun (WGS) entry which is preliminary data.</text>
</comment>
<sequence>MVDNPALLDALQWPAMVVTVAASWLVGSTNARRRKLGFWIFLASNALWIAWGCHAAAWALVVLQVCLAAMNIRGCAKAAPSDGGR</sequence>
<accession>A0A9X2C1T9</accession>
<feature type="transmembrane region" description="Helical" evidence="1">
    <location>
        <begin position="38"/>
        <end position="63"/>
    </location>
</feature>
<proteinExistence type="predicted"/>
<dbReference type="RefSeq" id="WP_275683974.1">
    <property type="nucleotide sequence ID" value="NZ_JAJLJH010000006.1"/>
</dbReference>
<dbReference type="AlphaFoldDB" id="A0A9X2C1T9"/>
<evidence type="ECO:0000313" key="3">
    <source>
        <dbReference type="Proteomes" id="UP001139353"/>
    </source>
</evidence>
<dbReference type="Proteomes" id="UP001139353">
    <property type="component" value="Unassembled WGS sequence"/>
</dbReference>
<name>A0A9X2C1T9_9BURK</name>
<reference evidence="2" key="1">
    <citation type="submission" date="2021-11" db="EMBL/GenBank/DDBJ databases">
        <title>BS-T2-15 a new species belonging to the Comamonadaceae family isolated from the soil of a French oak forest.</title>
        <authorList>
            <person name="Mieszkin S."/>
            <person name="Alain K."/>
        </authorList>
    </citation>
    <scope>NUCLEOTIDE SEQUENCE</scope>
    <source>
        <strain evidence="2">BS-T2-15</strain>
    </source>
</reference>
<protein>
    <recommendedName>
        <fullName evidence="4">Amino acid transporter</fullName>
    </recommendedName>
</protein>
<evidence type="ECO:0008006" key="4">
    <source>
        <dbReference type="Google" id="ProtNLM"/>
    </source>
</evidence>
<gene>
    <name evidence="2" type="ORF">LPC04_19680</name>
</gene>
<evidence type="ECO:0000313" key="2">
    <source>
        <dbReference type="EMBL" id="MCK9687931.1"/>
    </source>
</evidence>
<keyword evidence="1" id="KW-1133">Transmembrane helix</keyword>
<feature type="transmembrane region" description="Helical" evidence="1">
    <location>
        <begin position="6"/>
        <end position="26"/>
    </location>
</feature>
<evidence type="ECO:0000256" key="1">
    <source>
        <dbReference type="SAM" id="Phobius"/>
    </source>
</evidence>
<organism evidence="2 3">
    <name type="scientific">Scleromatobacter humisilvae</name>
    <dbReference type="NCBI Taxonomy" id="2897159"/>
    <lineage>
        <taxon>Bacteria</taxon>
        <taxon>Pseudomonadati</taxon>
        <taxon>Pseudomonadota</taxon>
        <taxon>Betaproteobacteria</taxon>
        <taxon>Burkholderiales</taxon>
        <taxon>Sphaerotilaceae</taxon>
        <taxon>Scleromatobacter</taxon>
    </lineage>
</organism>
<dbReference type="EMBL" id="JAJLJH010000006">
    <property type="protein sequence ID" value="MCK9687931.1"/>
    <property type="molecule type" value="Genomic_DNA"/>
</dbReference>
<keyword evidence="1" id="KW-0472">Membrane</keyword>
<keyword evidence="3" id="KW-1185">Reference proteome</keyword>
<keyword evidence="1" id="KW-0812">Transmembrane</keyword>